<evidence type="ECO:0000256" key="4">
    <source>
        <dbReference type="ARBA" id="ARBA00022723"/>
    </source>
</evidence>
<dbReference type="InterPro" id="IPR032432">
    <property type="entry name" value="Radical_SAM_C"/>
</dbReference>
<dbReference type="SUPFAM" id="SSF102114">
    <property type="entry name" value="Radical SAM enzymes"/>
    <property type="match status" value="1"/>
</dbReference>
<evidence type="ECO:0000256" key="3">
    <source>
        <dbReference type="ARBA" id="ARBA00022691"/>
    </source>
</evidence>
<dbReference type="InterPro" id="IPR039661">
    <property type="entry name" value="ELP3"/>
</dbReference>
<keyword evidence="3" id="KW-0949">S-adenosyl-L-methionine</keyword>
<dbReference type="SFLD" id="SFLDG01086">
    <property type="entry name" value="elongater_protein-like"/>
    <property type="match status" value="1"/>
</dbReference>
<accession>A0ABT6N8A3</accession>
<evidence type="ECO:0000256" key="5">
    <source>
        <dbReference type="ARBA" id="ARBA00023004"/>
    </source>
</evidence>
<dbReference type="SFLD" id="SFLDG01082">
    <property type="entry name" value="B12-binding_domain_containing"/>
    <property type="match status" value="1"/>
</dbReference>
<keyword evidence="6" id="KW-0411">Iron-sulfur</keyword>
<gene>
    <name evidence="8" type="ORF">QE109_00790</name>
</gene>
<evidence type="ECO:0000256" key="1">
    <source>
        <dbReference type="ARBA" id="ARBA00001966"/>
    </source>
</evidence>
<dbReference type="InterPro" id="IPR006638">
    <property type="entry name" value="Elp3/MiaA/NifB-like_rSAM"/>
</dbReference>
<keyword evidence="2" id="KW-0004">4Fe-4S</keyword>
<keyword evidence="5" id="KW-0408">Iron</keyword>
<organism evidence="8 9">
    <name type="scientific">Fusibacter bizertensis</name>
    <dbReference type="NCBI Taxonomy" id="1488331"/>
    <lineage>
        <taxon>Bacteria</taxon>
        <taxon>Bacillati</taxon>
        <taxon>Bacillota</taxon>
        <taxon>Clostridia</taxon>
        <taxon>Eubacteriales</taxon>
        <taxon>Eubacteriales Family XII. Incertae Sedis</taxon>
        <taxon>Fusibacter</taxon>
    </lineage>
</organism>
<dbReference type="SFLD" id="SFLDS00029">
    <property type="entry name" value="Radical_SAM"/>
    <property type="match status" value="1"/>
</dbReference>
<keyword evidence="9" id="KW-1185">Reference proteome</keyword>
<evidence type="ECO:0000259" key="7">
    <source>
        <dbReference type="PROSITE" id="PS51918"/>
    </source>
</evidence>
<dbReference type="EMBL" id="JARYZI010000001">
    <property type="protein sequence ID" value="MDH8676657.1"/>
    <property type="molecule type" value="Genomic_DNA"/>
</dbReference>
<proteinExistence type="predicted"/>
<dbReference type="Pfam" id="PF04055">
    <property type="entry name" value="Radical_SAM"/>
    <property type="match status" value="1"/>
</dbReference>
<dbReference type="RefSeq" id="WP_281092455.1">
    <property type="nucleotide sequence ID" value="NZ_JARYZI010000001.1"/>
</dbReference>
<dbReference type="InterPro" id="IPR058240">
    <property type="entry name" value="rSAM_sf"/>
</dbReference>
<dbReference type="CDD" id="cd01335">
    <property type="entry name" value="Radical_SAM"/>
    <property type="match status" value="1"/>
</dbReference>
<dbReference type="SMART" id="SM00729">
    <property type="entry name" value="Elp3"/>
    <property type="match status" value="1"/>
</dbReference>
<dbReference type="InterPro" id="IPR023404">
    <property type="entry name" value="rSAM_horseshoe"/>
</dbReference>
<evidence type="ECO:0000256" key="6">
    <source>
        <dbReference type="ARBA" id="ARBA00023014"/>
    </source>
</evidence>
<dbReference type="InterPro" id="IPR007197">
    <property type="entry name" value="rSAM"/>
</dbReference>
<comment type="caution">
    <text evidence="8">The sequence shown here is derived from an EMBL/GenBank/DDBJ whole genome shotgun (WGS) entry which is preliminary data.</text>
</comment>
<feature type="domain" description="Radical SAM core" evidence="7">
    <location>
        <begin position="2"/>
        <end position="237"/>
    </location>
</feature>
<dbReference type="PROSITE" id="PS51918">
    <property type="entry name" value="RADICAL_SAM"/>
    <property type="match status" value="1"/>
</dbReference>
<comment type="cofactor">
    <cofactor evidence="1">
        <name>[4Fe-4S] cluster</name>
        <dbReference type="ChEBI" id="CHEBI:49883"/>
    </cofactor>
</comment>
<dbReference type="PANTHER" id="PTHR11135:SF0">
    <property type="entry name" value="ELONGATOR COMPLEX PROTEIN 3"/>
    <property type="match status" value="1"/>
</dbReference>
<evidence type="ECO:0000313" key="9">
    <source>
        <dbReference type="Proteomes" id="UP001158045"/>
    </source>
</evidence>
<protein>
    <submittedName>
        <fullName evidence="8">Radical SAM protein</fullName>
    </submittedName>
</protein>
<name>A0ABT6N8A3_9FIRM</name>
<evidence type="ECO:0000313" key="8">
    <source>
        <dbReference type="EMBL" id="MDH8676657.1"/>
    </source>
</evidence>
<keyword evidence="4" id="KW-0479">Metal-binding</keyword>
<dbReference type="PANTHER" id="PTHR11135">
    <property type="entry name" value="HISTONE ACETYLTRANSFERASE-RELATED"/>
    <property type="match status" value="1"/>
</dbReference>
<reference evidence="8 9" key="1">
    <citation type="submission" date="2023-04" db="EMBL/GenBank/DDBJ databases">
        <title>Fusibacter bizertensis strain WBS, isolated from littoral bottom sediments of the Arctic seas - biochemical and genomic analysis.</title>
        <authorList>
            <person name="Brioukhanov A.L."/>
        </authorList>
    </citation>
    <scope>NUCLEOTIDE SEQUENCE [LARGE SCALE GENOMIC DNA]</scope>
    <source>
        <strain evidence="8 9">WBS</strain>
    </source>
</reference>
<evidence type="ECO:0000256" key="2">
    <source>
        <dbReference type="ARBA" id="ARBA00022485"/>
    </source>
</evidence>
<dbReference type="Proteomes" id="UP001158045">
    <property type="component" value="Unassembled WGS sequence"/>
</dbReference>
<dbReference type="Gene3D" id="3.80.30.20">
    <property type="entry name" value="tm_1862 like domain"/>
    <property type="match status" value="1"/>
</dbReference>
<dbReference type="Pfam" id="PF16199">
    <property type="entry name" value="Radical_SAM_C"/>
    <property type="match status" value="1"/>
</dbReference>
<sequence length="353" mass="39825">MKNSVGIIPVFVSHMGCPNDCVFCNQRKINGVDDAISPNELEAFVQSYLETMKRDQIELAFFGGSFTGIEKVRQDAYLSVASDLKQRGLVDKIRLSTRPDYVDEKVIKTLIKYKVDLVELGCQSFDDQVLIVSKRGHSSSVVAEAVTRLKIAGIEVGIQLMLGLPGDNFEKFRSSVAETVRLEPSCVRLYPALVIKDTELEAIYLNGMYKPLTVDDAMLWCAWALNELNHHHIPVIRMGLQRTDLIDFDSAVIAGPFHPAFGELVLSKVFKNKVEAWLKNNIQKVNNFKCISIWTHPSQLSMMIGQNKINLKSFFDMLSIGHKQMVIKSNLEVDYNTVWIAIDDHITKITIMN</sequence>